<dbReference type="STRING" id="391936.S7S_14375"/>
<dbReference type="Proteomes" id="UP000006764">
    <property type="component" value="Chromosome"/>
</dbReference>
<dbReference type="OrthoDB" id="7055747at2"/>
<dbReference type="AlphaFoldDB" id="A0A0B4XSK9"/>
<name>A0A0B4XSK9_9GAMM</name>
<sequence>MTLPPDFHPASRTRLLQVAAATWLLLVSAAVVVNHVALSRLAGDVRTSAPAIEVALLDSRLTELELLTDSTGHQPEPLTQASLDAVRQALEERLARLEQTDAEPPATTDIAHLESRLDQLEARLKEVRQPPPPAAAPARRPPPAEAARPATVEPPFRLLDIELRAGERFLSIAPTDSRSLAAVRVLRLGETESGWRLESLEGRTATFLFNGQARRLSVP</sequence>
<evidence type="ECO:0000256" key="1">
    <source>
        <dbReference type="SAM" id="MobiDB-lite"/>
    </source>
</evidence>
<feature type="compositionally biased region" description="Pro residues" evidence="1">
    <location>
        <begin position="129"/>
        <end position="144"/>
    </location>
</feature>
<accession>A0A0B4XSK9</accession>
<gene>
    <name evidence="2" type="ORF">S7S_14375</name>
</gene>
<dbReference type="HOGENOM" id="CLU_108020_0_0_6"/>
<evidence type="ECO:0000313" key="2">
    <source>
        <dbReference type="EMBL" id="AJD49287.1"/>
    </source>
</evidence>
<dbReference type="KEGG" id="apac:S7S_14375"/>
<evidence type="ECO:0000313" key="3">
    <source>
        <dbReference type="Proteomes" id="UP000006764"/>
    </source>
</evidence>
<keyword evidence="3" id="KW-1185">Reference proteome</keyword>
<dbReference type="EMBL" id="CP004387">
    <property type="protein sequence ID" value="AJD49287.1"/>
    <property type="molecule type" value="Genomic_DNA"/>
</dbReference>
<reference evidence="2 3" key="1">
    <citation type="journal article" date="2012" name="J. Bacteriol.">
        <title>Genome sequence of an alkane-degrading bacterium, Alcanivorax pacificus type strain W11-5, isolated from deep sea sediment.</title>
        <authorList>
            <person name="Lai Q."/>
            <person name="Shao Z."/>
        </authorList>
    </citation>
    <scope>NUCLEOTIDE SEQUENCE [LARGE SCALE GENOMIC DNA]</scope>
    <source>
        <strain evidence="2 3">W11-5</strain>
    </source>
</reference>
<protein>
    <submittedName>
        <fullName evidence="2">Uncharacterized protein</fullName>
    </submittedName>
</protein>
<proteinExistence type="predicted"/>
<dbReference type="RefSeq" id="WP_008733889.1">
    <property type="nucleotide sequence ID" value="NZ_CP004387.1"/>
</dbReference>
<organism evidence="2 3">
    <name type="scientific">Isoalcanivorax pacificus W11-5</name>
    <dbReference type="NCBI Taxonomy" id="391936"/>
    <lineage>
        <taxon>Bacteria</taxon>
        <taxon>Pseudomonadati</taxon>
        <taxon>Pseudomonadota</taxon>
        <taxon>Gammaproteobacteria</taxon>
        <taxon>Oceanospirillales</taxon>
        <taxon>Alcanivoracaceae</taxon>
        <taxon>Isoalcanivorax</taxon>
    </lineage>
</organism>
<feature type="region of interest" description="Disordered" evidence="1">
    <location>
        <begin position="128"/>
        <end position="151"/>
    </location>
</feature>